<evidence type="ECO:0000313" key="2">
    <source>
        <dbReference type="Proteomes" id="UP000061010"/>
    </source>
</evidence>
<proteinExistence type="predicted"/>
<gene>
    <name evidence="1" type="ORF">AOT14_12250</name>
</gene>
<dbReference type="Proteomes" id="UP000061010">
    <property type="component" value="Chromosome"/>
</dbReference>
<sequence>MTDARNADAALLRAIEGDLVHYHRQRMAQRQGELMAQLRTEREKAAPDPAVIADLESAMVQVERDKRDPSITEREVLEPMRQRLKHATAG</sequence>
<accession>A0A0S1AXT5</accession>
<evidence type="ECO:0000313" key="1">
    <source>
        <dbReference type="EMBL" id="ALJ27633.1"/>
    </source>
</evidence>
<reference evidence="1 2" key="1">
    <citation type="journal article" date="2015" name="Genome Announc.">
        <title>Complete Genome Sequencing of Stenotrophomonas acidaminiphila ZAC14D2_NAIMI4_2, a Multidrug-Resistant Strain Isolated from Sediments of a Polluted River in Mexico, Uncovers New Antibiotic Resistance Genes and a Novel Class-II Lasso Peptide Biosynthesis Gene Cluster.</title>
        <authorList>
            <person name="Vinuesa P."/>
            <person name="Ochoa-Sanchez L.E."/>
        </authorList>
    </citation>
    <scope>NUCLEOTIDE SEQUENCE [LARGE SCALE GENOMIC DNA]</scope>
    <source>
        <strain evidence="1 2">ZAC14D2_NAIMI4_2</strain>
    </source>
</reference>
<name>A0A0S1AXT5_9GAMM</name>
<dbReference type="KEGG" id="sacz:AOT14_12250"/>
<dbReference type="RefSeq" id="WP_054664204.1">
    <property type="nucleotide sequence ID" value="NZ_CP125110.1"/>
</dbReference>
<dbReference type="AlphaFoldDB" id="A0A0S1AXT5"/>
<dbReference type="PATRIC" id="fig|128780.6.peg.1229"/>
<dbReference type="EMBL" id="CP012900">
    <property type="protein sequence ID" value="ALJ27633.1"/>
    <property type="molecule type" value="Genomic_DNA"/>
</dbReference>
<keyword evidence="2" id="KW-1185">Reference proteome</keyword>
<protein>
    <submittedName>
        <fullName evidence="1">Uncharacterized protein</fullName>
    </submittedName>
</protein>
<organism evidence="1 2">
    <name type="scientific">Stenotrophomonas acidaminiphila</name>
    <dbReference type="NCBI Taxonomy" id="128780"/>
    <lineage>
        <taxon>Bacteria</taxon>
        <taxon>Pseudomonadati</taxon>
        <taxon>Pseudomonadota</taxon>
        <taxon>Gammaproteobacteria</taxon>
        <taxon>Lysobacterales</taxon>
        <taxon>Lysobacteraceae</taxon>
        <taxon>Stenotrophomonas</taxon>
    </lineage>
</organism>